<gene>
    <name evidence="3" type="ORF">GII36_05000</name>
</gene>
<keyword evidence="4" id="KW-1185">Reference proteome</keyword>
<dbReference type="AlphaFoldDB" id="A0A857MM50"/>
<proteinExistence type="predicted"/>
<evidence type="ECO:0000313" key="3">
    <source>
        <dbReference type="EMBL" id="QHN43178.1"/>
    </source>
</evidence>
<protein>
    <submittedName>
        <fullName evidence="3">Uncharacterized protein</fullName>
    </submittedName>
</protein>
<dbReference type="EMBL" id="CP045921">
    <property type="protein sequence ID" value="QHN43178.1"/>
    <property type="molecule type" value="Genomic_DNA"/>
</dbReference>
<dbReference type="RefSeq" id="WP_260763100.1">
    <property type="nucleotide sequence ID" value="NZ_CP045921.1"/>
</dbReference>
<dbReference type="KEGG" id="mama:GII36_05000"/>
<feature type="region of interest" description="Disordered" evidence="1">
    <location>
        <begin position="96"/>
        <end position="197"/>
    </location>
</feature>
<feature type="transmembrane region" description="Helical" evidence="2">
    <location>
        <begin position="29"/>
        <end position="51"/>
    </location>
</feature>
<feature type="transmembrane region" description="Helical" evidence="2">
    <location>
        <begin position="57"/>
        <end position="74"/>
    </location>
</feature>
<keyword evidence="2" id="KW-0812">Transmembrane</keyword>
<feature type="compositionally biased region" description="Basic and acidic residues" evidence="1">
    <location>
        <begin position="113"/>
        <end position="146"/>
    </location>
</feature>
<sequence>MSHGKELGHEYSSAEDKPPRWIDREIDNIGMGLIAIFVVIAILCVACMWVGFFFWLMLAGLIAVIVMMLLTWWVRGSADGRAARHTATLSGRLEVEQRPLSMTDGDMRATATRWREQDGREQAAKADLEAERKRKDAEAKKKRDEESGTPTDFRARRSGAKDLLPESNKIQKREAEEAKRKAAAAQVSPQNPPANPS</sequence>
<evidence type="ECO:0000256" key="2">
    <source>
        <dbReference type="SAM" id="Phobius"/>
    </source>
</evidence>
<evidence type="ECO:0000313" key="4">
    <source>
        <dbReference type="Proteomes" id="UP001059824"/>
    </source>
</evidence>
<keyword evidence="2" id="KW-0472">Membrane</keyword>
<organism evidence="3 4">
    <name type="scientific">Candidatus Mycosynbacter amalyticus</name>
    <dbReference type="NCBI Taxonomy" id="2665156"/>
    <lineage>
        <taxon>Bacteria</taxon>
        <taxon>Candidatus Saccharimonadota</taxon>
        <taxon>Candidatus Saccharimonadota incertae sedis</taxon>
        <taxon>Candidatus Mycosynbacter</taxon>
    </lineage>
</organism>
<accession>A0A857MM50</accession>
<evidence type="ECO:0000256" key="1">
    <source>
        <dbReference type="SAM" id="MobiDB-lite"/>
    </source>
</evidence>
<feature type="compositionally biased region" description="Basic and acidic residues" evidence="1">
    <location>
        <begin position="153"/>
        <end position="180"/>
    </location>
</feature>
<reference evidence="3" key="1">
    <citation type="journal article" date="2021" name="Nat. Microbiol.">
        <title>Cocultivation of an ultrasmall environmental parasitic bacterium with lytic ability against bacteria associated with wastewater foams.</title>
        <authorList>
            <person name="Batinovic S."/>
            <person name="Rose J.J.A."/>
            <person name="Ratcliffe J."/>
            <person name="Seviour R.J."/>
            <person name="Petrovski S."/>
        </authorList>
    </citation>
    <scope>NUCLEOTIDE SEQUENCE</scope>
    <source>
        <strain evidence="3">JR1</strain>
    </source>
</reference>
<name>A0A857MM50_9BACT</name>
<dbReference type="Proteomes" id="UP001059824">
    <property type="component" value="Chromosome"/>
</dbReference>
<keyword evidence="2" id="KW-1133">Transmembrane helix</keyword>